<evidence type="ECO:0000259" key="1">
    <source>
        <dbReference type="Pfam" id="PF00149"/>
    </source>
</evidence>
<dbReference type="GO" id="GO:0004721">
    <property type="term" value="F:phosphoprotein phosphatase activity"/>
    <property type="evidence" value="ECO:0007669"/>
    <property type="project" value="TreeGrafter"/>
</dbReference>
<dbReference type="SUPFAM" id="SSF56300">
    <property type="entry name" value="Metallo-dependent phosphatases"/>
    <property type="match status" value="1"/>
</dbReference>
<dbReference type="EMBL" id="LXTC01000002">
    <property type="protein sequence ID" value="OBA22133.1"/>
    <property type="molecule type" value="Genomic_DNA"/>
</dbReference>
<reference evidence="2 3" key="1">
    <citation type="submission" date="2016-05" db="EMBL/GenBank/DDBJ databases">
        <title>Comparative genomics of biotechnologically important yeasts.</title>
        <authorList>
            <consortium name="DOE Joint Genome Institute"/>
            <person name="Riley R."/>
            <person name="Haridas S."/>
            <person name="Wolfe K.H."/>
            <person name="Lopes M.R."/>
            <person name="Hittinger C.T."/>
            <person name="Goker M."/>
            <person name="Salamov A."/>
            <person name="Wisecaver J."/>
            <person name="Long T.M."/>
            <person name="Aerts A.L."/>
            <person name="Barry K."/>
            <person name="Choi C."/>
            <person name="Clum A."/>
            <person name="Coughlan A.Y."/>
            <person name="Deshpande S."/>
            <person name="Douglass A.P."/>
            <person name="Hanson S.J."/>
            <person name="Klenk H.-P."/>
            <person name="LaButti K."/>
            <person name="Lapidus A."/>
            <person name="Lindquist E."/>
            <person name="Lipzen A."/>
            <person name="Meier-kolthoff J.P."/>
            <person name="Ohm R.A."/>
            <person name="Otillar R.P."/>
            <person name="Pangilinan J."/>
            <person name="Peng Y."/>
            <person name="Rokas A."/>
            <person name="Rosa C.A."/>
            <person name="Scheuner C."/>
            <person name="Sibirny A.A."/>
            <person name="Slot J.C."/>
            <person name="Stielow J.B."/>
            <person name="Sun H."/>
            <person name="Kurtzman C.P."/>
            <person name="Blackwell M."/>
            <person name="Grigoriev I.V."/>
            <person name="Jeffries T.W."/>
        </authorList>
    </citation>
    <scope>NUCLEOTIDE SEQUENCE [LARGE SCALE GENOMIC DNA]</scope>
    <source>
        <strain evidence="2 3">NRRL YB-4993</strain>
    </source>
</reference>
<dbReference type="RefSeq" id="XP_018712629.1">
    <property type="nucleotide sequence ID" value="XM_018857112.1"/>
</dbReference>
<dbReference type="GO" id="GO:0005737">
    <property type="term" value="C:cytoplasm"/>
    <property type="evidence" value="ECO:0007669"/>
    <property type="project" value="TreeGrafter"/>
</dbReference>
<name>A0A1A0HE01_9ASCO</name>
<dbReference type="PANTHER" id="PTHR32440">
    <property type="entry name" value="PHOSPHATASE DCR2-RELATED-RELATED"/>
    <property type="match status" value="1"/>
</dbReference>
<dbReference type="Gene3D" id="3.60.21.10">
    <property type="match status" value="1"/>
</dbReference>
<accession>A0A1A0HE01</accession>
<sequence>MLVTTTPKFKIIQLSDMHIGQDTGACYDDYKFDIDTLEFVKSAIQQEGDVQLIVITGDMIDVPQTTHYGSVVLKALSPVFKSGIPFIFTFEDSDYRCTGHFNKIEILNFTASLRGCYNKQYDDLDHRLHGLSNGNLKICNVQSTSEDGQINLQNLSLKPANALVTYLDSEGKMVKDSQANYVYRVNHKQSSDTENKLLFLHYPLPNSRPKGTVKLIVSYNEKHELVTETGKKFLEDIKASGYKAVAVGHEHKTDACIWEENTIMLPLKDLRSCF</sequence>
<dbReference type="OrthoDB" id="783096at2759"/>
<dbReference type="InterPro" id="IPR029052">
    <property type="entry name" value="Metallo-depent_PP-like"/>
</dbReference>
<feature type="domain" description="Calcineurin-like phosphoesterase" evidence="1">
    <location>
        <begin position="9"/>
        <end position="252"/>
    </location>
</feature>
<dbReference type="AlphaFoldDB" id="A0A1A0HE01"/>
<dbReference type="GeneID" id="30030088"/>
<proteinExistence type="predicted"/>
<dbReference type="PANTHER" id="PTHR32440:SF0">
    <property type="entry name" value="PHOSPHATASE DCR2-RELATED"/>
    <property type="match status" value="1"/>
</dbReference>
<dbReference type="Proteomes" id="UP000092555">
    <property type="component" value="Unassembled WGS sequence"/>
</dbReference>
<evidence type="ECO:0000313" key="3">
    <source>
        <dbReference type="Proteomes" id="UP000092555"/>
    </source>
</evidence>
<evidence type="ECO:0000313" key="2">
    <source>
        <dbReference type="EMBL" id="OBA22133.1"/>
    </source>
</evidence>
<dbReference type="InterPro" id="IPR004843">
    <property type="entry name" value="Calcineurin-like_PHP"/>
</dbReference>
<dbReference type="STRING" id="869754.A0A1A0HE01"/>
<organism evidence="2 3">
    <name type="scientific">Metschnikowia bicuspidata var. bicuspidata NRRL YB-4993</name>
    <dbReference type="NCBI Taxonomy" id="869754"/>
    <lineage>
        <taxon>Eukaryota</taxon>
        <taxon>Fungi</taxon>
        <taxon>Dikarya</taxon>
        <taxon>Ascomycota</taxon>
        <taxon>Saccharomycotina</taxon>
        <taxon>Pichiomycetes</taxon>
        <taxon>Metschnikowiaceae</taxon>
        <taxon>Metschnikowia</taxon>
    </lineage>
</organism>
<protein>
    <submittedName>
        <fullName evidence="2">Metallo-dependent phosphatase</fullName>
    </submittedName>
</protein>
<keyword evidence="3" id="KW-1185">Reference proteome</keyword>
<dbReference type="Pfam" id="PF00149">
    <property type="entry name" value="Metallophos"/>
    <property type="match status" value="1"/>
</dbReference>
<comment type="caution">
    <text evidence="2">The sequence shown here is derived from an EMBL/GenBank/DDBJ whole genome shotgun (WGS) entry which is preliminary data.</text>
</comment>
<gene>
    <name evidence="2" type="ORF">METBIDRAFT_39204</name>
</gene>